<dbReference type="GeneID" id="31360766"/>
<dbReference type="InParanoid" id="D3BB95"/>
<name>D3BB95_HETP5</name>
<dbReference type="SUPFAM" id="SSF50965">
    <property type="entry name" value="Galactose oxidase, central domain"/>
    <property type="match status" value="1"/>
</dbReference>
<sequence>MRKCNLSIVIVIIALVGGGLGFMNFLTDSWILILLSNPNAAPTAVSGHSTVLNPVNNTLVIFGGANKTAANNNVALYDLINDGWISKNTSKGAAPTPRYDHSTIVTQTNLMYVFGGRDTKGNVFNDLYKYDMVKDSWSQVTIGAGKLVPAARYGHSGILYSFTNEFVYWGGRNVNGTVLQEIVIFNFLTEEWRILPFSAPNAVSHHSAVLTTANQMVVFGGVTATNTFTADTNFYDLASNTWLNITLNTSSIAVSGRSGHAAIVTPINEMLVFGGRTSNTSASSLTLKYNLLYNTWEIITPTGDGPSARWGITCTSTLFNTMMVFGGQSSDSSYFNDIYKYNIITSVLRSSSDGVVLVVLLTIVCSMIIGLCFALDIMAEKHEDERLERIEKENAGKDGAALKKLKGKQQKERQPLFETF</sequence>
<evidence type="ECO:0000313" key="3">
    <source>
        <dbReference type="EMBL" id="EFA81302.1"/>
    </source>
</evidence>
<dbReference type="PANTHER" id="PTHR23244:SF474">
    <property type="entry name" value="GALACTOSE OXIDASE"/>
    <property type="match status" value="1"/>
</dbReference>
<dbReference type="Pfam" id="PF01344">
    <property type="entry name" value="Kelch_1"/>
    <property type="match status" value="1"/>
</dbReference>
<dbReference type="Gene3D" id="2.120.10.80">
    <property type="entry name" value="Kelch-type beta propeller"/>
    <property type="match status" value="2"/>
</dbReference>
<dbReference type="Pfam" id="PF24681">
    <property type="entry name" value="Kelch_KLHDC2_KLHL20_DRC7"/>
    <property type="match status" value="1"/>
</dbReference>
<gene>
    <name evidence="3" type="ORF">PPL_05281</name>
</gene>
<reference evidence="3 4" key="1">
    <citation type="journal article" date="2011" name="Genome Res.">
        <title>Phylogeny-wide analysis of social amoeba genomes highlights ancient origins for complex intercellular communication.</title>
        <authorList>
            <person name="Heidel A.J."/>
            <person name="Lawal H.M."/>
            <person name="Felder M."/>
            <person name="Schilde C."/>
            <person name="Helps N.R."/>
            <person name="Tunggal B."/>
            <person name="Rivero F."/>
            <person name="John U."/>
            <person name="Schleicher M."/>
            <person name="Eichinger L."/>
            <person name="Platzer M."/>
            <person name="Noegel A.A."/>
            <person name="Schaap P."/>
            <person name="Gloeckner G."/>
        </authorList>
    </citation>
    <scope>NUCLEOTIDE SEQUENCE [LARGE SCALE GENOMIC DNA]</scope>
    <source>
        <strain evidence="4">ATCC 26659 / Pp 5 / PN500</strain>
    </source>
</reference>
<evidence type="ECO:0000256" key="1">
    <source>
        <dbReference type="SAM" id="MobiDB-lite"/>
    </source>
</evidence>
<comment type="caution">
    <text evidence="3">The sequence shown here is derived from an EMBL/GenBank/DDBJ whole genome shotgun (WGS) entry which is preliminary data.</text>
</comment>
<dbReference type="InterPro" id="IPR015915">
    <property type="entry name" value="Kelch-typ_b-propeller"/>
</dbReference>
<evidence type="ECO:0000256" key="2">
    <source>
        <dbReference type="SAM" id="Phobius"/>
    </source>
</evidence>
<evidence type="ECO:0000313" key="4">
    <source>
        <dbReference type="Proteomes" id="UP000001396"/>
    </source>
</evidence>
<dbReference type="Proteomes" id="UP000001396">
    <property type="component" value="Unassembled WGS sequence"/>
</dbReference>
<keyword evidence="4" id="KW-1185">Reference proteome</keyword>
<feature type="region of interest" description="Disordered" evidence="1">
    <location>
        <begin position="398"/>
        <end position="420"/>
    </location>
</feature>
<dbReference type="RefSeq" id="XP_020433420.1">
    <property type="nucleotide sequence ID" value="XM_020576171.1"/>
</dbReference>
<keyword evidence="2" id="KW-0472">Membrane</keyword>
<dbReference type="InterPro" id="IPR011043">
    <property type="entry name" value="Gal_Oxase/kelch_b-propeller"/>
</dbReference>
<organism evidence="3 4">
    <name type="scientific">Heterostelium pallidum (strain ATCC 26659 / Pp 5 / PN500)</name>
    <name type="common">Cellular slime mold</name>
    <name type="synonym">Polysphondylium pallidum</name>
    <dbReference type="NCBI Taxonomy" id="670386"/>
    <lineage>
        <taxon>Eukaryota</taxon>
        <taxon>Amoebozoa</taxon>
        <taxon>Evosea</taxon>
        <taxon>Eumycetozoa</taxon>
        <taxon>Dictyostelia</taxon>
        <taxon>Acytosteliales</taxon>
        <taxon>Acytosteliaceae</taxon>
        <taxon>Heterostelium</taxon>
    </lineage>
</organism>
<dbReference type="SUPFAM" id="SSF117281">
    <property type="entry name" value="Kelch motif"/>
    <property type="match status" value="1"/>
</dbReference>
<keyword evidence="2" id="KW-0812">Transmembrane</keyword>
<feature type="compositionally biased region" description="Basic and acidic residues" evidence="1">
    <location>
        <begin position="409"/>
        <end position="420"/>
    </location>
</feature>
<dbReference type="EMBL" id="ADBJ01000025">
    <property type="protein sequence ID" value="EFA81302.1"/>
    <property type="molecule type" value="Genomic_DNA"/>
</dbReference>
<dbReference type="AlphaFoldDB" id="D3BB95"/>
<feature type="transmembrane region" description="Helical" evidence="2">
    <location>
        <begin position="355"/>
        <end position="379"/>
    </location>
</feature>
<accession>D3BB95</accession>
<dbReference type="STRING" id="670386.D3BB95"/>
<evidence type="ECO:0008006" key="5">
    <source>
        <dbReference type="Google" id="ProtNLM"/>
    </source>
</evidence>
<dbReference type="OMA" id="PINNTMI"/>
<proteinExistence type="predicted"/>
<protein>
    <recommendedName>
        <fullName evidence="5">Galactose oxidase</fullName>
    </recommendedName>
</protein>
<keyword evidence="2" id="KW-1133">Transmembrane helix</keyword>
<dbReference type="InterPro" id="IPR006652">
    <property type="entry name" value="Kelch_1"/>
</dbReference>
<dbReference type="PANTHER" id="PTHR23244">
    <property type="entry name" value="KELCH REPEAT DOMAIN"/>
    <property type="match status" value="1"/>
</dbReference>